<gene>
    <name evidence="1" type="ORF">J5Y03_02650</name>
</gene>
<evidence type="ECO:0000313" key="1">
    <source>
        <dbReference type="EMBL" id="MBP0724081.1"/>
    </source>
</evidence>
<dbReference type="EMBL" id="JAGIYQ010000001">
    <property type="protein sequence ID" value="MBP0724081.1"/>
    <property type="molecule type" value="Genomic_DNA"/>
</dbReference>
<dbReference type="AlphaFoldDB" id="A0A940SI32"/>
<reference evidence="1" key="1">
    <citation type="submission" date="2021-04" db="EMBL/GenBank/DDBJ databases">
        <title>Genome seq and assembly of Bacillus sp.</title>
        <authorList>
            <person name="Chhetri G."/>
        </authorList>
    </citation>
    <scope>NUCLEOTIDE SEQUENCE</scope>
    <source>
        <strain evidence="1">RG28</strain>
    </source>
</reference>
<accession>A0A940SI32</accession>
<sequence length="53" mass="6273">MTKFSRLAAYPLKKAQIFQSKEFLEEFEKNLQNVETDIEKEIIEKPLILFLGL</sequence>
<dbReference type="Proteomes" id="UP000682134">
    <property type="component" value="Unassembled WGS sequence"/>
</dbReference>
<proteinExistence type="predicted"/>
<evidence type="ECO:0000313" key="2">
    <source>
        <dbReference type="Proteomes" id="UP000682134"/>
    </source>
</evidence>
<organism evidence="1 2">
    <name type="scientific">Gottfriedia endophytica</name>
    <dbReference type="NCBI Taxonomy" id="2820819"/>
    <lineage>
        <taxon>Bacteria</taxon>
        <taxon>Bacillati</taxon>
        <taxon>Bacillota</taxon>
        <taxon>Bacilli</taxon>
        <taxon>Bacillales</taxon>
        <taxon>Bacillaceae</taxon>
        <taxon>Gottfriedia</taxon>
    </lineage>
</organism>
<protein>
    <submittedName>
        <fullName evidence="1">Uncharacterized protein</fullName>
    </submittedName>
</protein>
<keyword evidence="2" id="KW-1185">Reference proteome</keyword>
<comment type="caution">
    <text evidence="1">The sequence shown here is derived from an EMBL/GenBank/DDBJ whole genome shotgun (WGS) entry which is preliminary data.</text>
</comment>
<name>A0A940SI32_9BACI</name>
<dbReference type="RefSeq" id="WP_209402156.1">
    <property type="nucleotide sequence ID" value="NZ_JAGIYQ010000001.1"/>
</dbReference>